<reference evidence="1" key="1">
    <citation type="submission" date="2018-04" db="EMBL/GenBank/DDBJ databases">
        <title>Transcriptome of Schizaphis graminum biotype I.</title>
        <authorList>
            <person name="Scully E.D."/>
            <person name="Geib S.M."/>
            <person name="Palmer N.A."/>
            <person name="Koch K."/>
            <person name="Bradshaw J."/>
            <person name="Heng-Moss T."/>
            <person name="Sarath G."/>
        </authorList>
    </citation>
    <scope>NUCLEOTIDE SEQUENCE</scope>
</reference>
<sequence length="114" mass="13214">MEYDLSYCSQLNLSERSIMVTNIWTEIMMQFREWNLEQTVGLLLFCGSNYIEYVDYDIEGDDGVILNAESVAYLYEASSEMEIRGVVMAHTQAKVLLQLKFEHELLARDEDGVK</sequence>
<proteinExistence type="predicted"/>
<accession>A0A2S2PDG7</accession>
<dbReference type="EMBL" id="GGMR01014882">
    <property type="protein sequence ID" value="MBY27501.1"/>
    <property type="molecule type" value="Transcribed_RNA"/>
</dbReference>
<gene>
    <name evidence="1" type="ORF">g.113006</name>
</gene>
<protein>
    <submittedName>
        <fullName evidence="1">Uncharacterized protein</fullName>
    </submittedName>
</protein>
<evidence type="ECO:0000313" key="1">
    <source>
        <dbReference type="EMBL" id="MBY27501.1"/>
    </source>
</evidence>
<organism evidence="1">
    <name type="scientific">Schizaphis graminum</name>
    <name type="common">Green bug aphid</name>
    <dbReference type="NCBI Taxonomy" id="13262"/>
    <lineage>
        <taxon>Eukaryota</taxon>
        <taxon>Metazoa</taxon>
        <taxon>Ecdysozoa</taxon>
        <taxon>Arthropoda</taxon>
        <taxon>Hexapoda</taxon>
        <taxon>Insecta</taxon>
        <taxon>Pterygota</taxon>
        <taxon>Neoptera</taxon>
        <taxon>Paraneoptera</taxon>
        <taxon>Hemiptera</taxon>
        <taxon>Sternorrhyncha</taxon>
        <taxon>Aphidomorpha</taxon>
        <taxon>Aphidoidea</taxon>
        <taxon>Aphididae</taxon>
        <taxon>Aphidini</taxon>
        <taxon>Schizaphis</taxon>
    </lineage>
</organism>
<name>A0A2S2PDG7_SCHGA</name>
<dbReference type="AlphaFoldDB" id="A0A2S2PDG7"/>